<sequence>MEGSFVSLLSNDSYEFEDVFSQPPPQSQSQTQQSQPQQDVVKSKKGKRSKNFLMEEDMLLISAWLNVSILDM</sequence>
<evidence type="ECO:0000256" key="1">
    <source>
        <dbReference type="SAM" id="MobiDB-lite"/>
    </source>
</evidence>
<feature type="region of interest" description="Disordered" evidence="1">
    <location>
        <begin position="17"/>
        <end position="48"/>
    </location>
</feature>
<protein>
    <submittedName>
        <fullName evidence="2">Uncharacterized protein</fullName>
    </submittedName>
</protein>
<name>A0A164XSE9_DAUCS</name>
<reference evidence="2" key="2">
    <citation type="submission" date="2022-03" db="EMBL/GenBank/DDBJ databases">
        <title>Draft title - Genomic analysis of global carrot germplasm unveils the trajectory of domestication and the origin of high carotenoid orange carrot.</title>
        <authorList>
            <person name="Iorizzo M."/>
            <person name="Ellison S."/>
            <person name="Senalik D."/>
            <person name="Macko-Podgorni A."/>
            <person name="Grzebelus D."/>
            <person name="Bostan H."/>
            <person name="Rolling W."/>
            <person name="Curaba J."/>
            <person name="Simon P."/>
        </authorList>
    </citation>
    <scope>NUCLEOTIDE SEQUENCE</scope>
    <source>
        <tissue evidence="2">Leaf</tissue>
    </source>
</reference>
<evidence type="ECO:0000313" key="3">
    <source>
        <dbReference type="Proteomes" id="UP000077755"/>
    </source>
</evidence>
<dbReference type="Gramene" id="KZM93535">
    <property type="protein sequence ID" value="KZM93535"/>
    <property type="gene ID" value="DCAR_016780"/>
</dbReference>
<dbReference type="EMBL" id="CP093347">
    <property type="protein sequence ID" value="WOG99830.1"/>
    <property type="molecule type" value="Genomic_DNA"/>
</dbReference>
<dbReference type="Proteomes" id="UP000077755">
    <property type="component" value="Chromosome 5"/>
</dbReference>
<keyword evidence="3" id="KW-1185">Reference proteome</keyword>
<feature type="compositionally biased region" description="Low complexity" evidence="1">
    <location>
        <begin position="27"/>
        <end position="38"/>
    </location>
</feature>
<reference evidence="2" key="1">
    <citation type="journal article" date="2016" name="Nat. Genet.">
        <title>A high-quality carrot genome assembly provides new insights into carotenoid accumulation and asterid genome evolution.</title>
        <authorList>
            <person name="Iorizzo M."/>
            <person name="Ellison S."/>
            <person name="Senalik D."/>
            <person name="Zeng P."/>
            <person name="Satapoomin P."/>
            <person name="Huang J."/>
            <person name="Bowman M."/>
            <person name="Iovene M."/>
            <person name="Sanseverino W."/>
            <person name="Cavagnaro P."/>
            <person name="Yildiz M."/>
            <person name="Macko-Podgorni A."/>
            <person name="Moranska E."/>
            <person name="Grzebelus E."/>
            <person name="Grzebelus D."/>
            <person name="Ashrafi H."/>
            <person name="Zheng Z."/>
            <person name="Cheng S."/>
            <person name="Spooner D."/>
            <person name="Van Deynze A."/>
            <person name="Simon P."/>
        </authorList>
    </citation>
    <scope>NUCLEOTIDE SEQUENCE</scope>
    <source>
        <tissue evidence="2">Leaf</tissue>
    </source>
</reference>
<gene>
    <name evidence="2" type="ORF">DCAR_0519186</name>
</gene>
<proteinExistence type="predicted"/>
<dbReference type="AlphaFoldDB" id="A0A164XSE9"/>
<evidence type="ECO:0000313" key="2">
    <source>
        <dbReference type="EMBL" id="WOG99830.1"/>
    </source>
</evidence>
<organism evidence="2 3">
    <name type="scientific">Daucus carota subsp. sativus</name>
    <name type="common">Carrot</name>
    <dbReference type="NCBI Taxonomy" id="79200"/>
    <lineage>
        <taxon>Eukaryota</taxon>
        <taxon>Viridiplantae</taxon>
        <taxon>Streptophyta</taxon>
        <taxon>Embryophyta</taxon>
        <taxon>Tracheophyta</taxon>
        <taxon>Spermatophyta</taxon>
        <taxon>Magnoliopsida</taxon>
        <taxon>eudicotyledons</taxon>
        <taxon>Gunneridae</taxon>
        <taxon>Pentapetalae</taxon>
        <taxon>asterids</taxon>
        <taxon>campanulids</taxon>
        <taxon>Apiales</taxon>
        <taxon>Apiaceae</taxon>
        <taxon>Apioideae</taxon>
        <taxon>Scandiceae</taxon>
        <taxon>Daucinae</taxon>
        <taxon>Daucus</taxon>
        <taxon>Daucus sect. Daucus</taxon>
    </lineage>
</organism>
<accession>A0A164XSE9</accession>